<dbReference type="GO" id="GO:0034456">
    <property type="term" value="C:UTP-C complex"/>
    <property type="evidence" value="ECO:0007669"/>
    <property type="project" value="TreeGrafter"/>
</dbReference>
<dbReference type="InterPro" id="IPR040447">
    <property type="entry name" value="RRM_Rrp7"/>
</dbReference>
<dbReference type="STRING" id="1344418.A0A1D2VBN4"/>
<evidence type="ECO:0000259" key="2">
    <source>
        <dbReference type="Pfam" id="PF12923"/>
    </source>
</evidence>
<organism evidence="4 5">
    <name type="scientific">Ascoidea rubescens DSM 1968</name>
    <dbReference type="NCBI Taxonomy" id="1344418"/>
    <lineage>
        <taxon>Eukaryota</taxon>
        <taxon>Fungi</taxon>
        <taxon>Dikarya</taxon>
        <taxon>Ascomycota</taxon>
        <taxon>Saccharomycotina</taxon>
        <taxon>Saccharomycetes</taxon>
        <taxon>Ascoideaceae</taxon>
        <taxon>Ascoidea</taxon>
    </lineage>
</organism>
<evidence type="ECO:0000313" key="5">
    <source>
        <dbReference type="Proteomes" id="UP000095038"/>
    </source>
</evidence>
<reference evidence="5" key="1">
    <citation type="submission" date="2016-05" db="EMBL/GenBank/DDBJ databases">
        <title>Comparative genomics of biotechnologically important yeasts.</title>
        <authorList>
            <consortium name="DOE Joint Genome Institute"/>
            <person name="Riley R."/>
            <person name="Haridas S."/>
            <person name="Wolfe K.H."/>
            <person name="Lopes M.R."/>
            <person name="Hittinger C.T."/>
            <person name="Goker M."/>
            <person name="Salamov A."/>
            <person name="Wisecaver J."/>
            <person name="Long T.M."/>
            <person name="Aerts A.L."/>
            <person name="Barry K."/>
            <person name="Choi C."/>
            <person name="Clum A."/>
            <person name="Coughlan A.Y."/>
            <person name="Deshpande S."/>
            <person name="Douglass A.P."/>
            <person name="Hanson S.J."/>
            <person name="Klenk H.-P."/>
            <person name="Labutti K."/>
            <person name="Lapidus A."/>
            <person name="Lindquist E."/>
            <person name="Lipzen A."/>
            <person name="Meier-Kolthoff J.P."/>
            <person name="Ohm R.A."/>
            <person name="Otillar R.P."/>
            <person name="Pangilinan J."/>
            <person name="Peng Y."/>
            <person name="Rokas A."/>
            <person name="Rosa C.A."/>
            <person name="Scheuner C."/>
            <person name="Sibirny A.A."/>
            <person name="Slot J.C."/>
            <person name="Stielow J.B."/>
            <person name="Sun H."/>
            <person name="Kurtzman C.P."/>
            <person name="Blackwell M."/>
            <person name="Grigoriev I.V."/>
            <person name="Jeffries T.W."/>
        </authorList>
    </citation>
    <scope>NUCLEOTIDE SEQUENCE [LARGE SCALE GENOMIC DNA]</scope>
    <source>
        <strain evidence="5">DSM 1968</strain>
    </source>
</reference>
<dbReference type="AlphaFoldDB" id="A0A1D2VBN4"/>
<dbReference type="GO" id="GO:0000028">
    <property type="term" value="P:ribosomal small subunit assembly"/>
    <property type="evidence" value="ECO:0007669"/>
    <property type="project" value="TreeGrafter"/>
</dbReference>
<dbReference type="FunCoup" id="A0A1D2VBN4">
    <property type="interactions" value="255"/>
</dbReference>
<dbReference type="GO" id="GO:0032545">
    <property type="term" value="C:CURI complex"/>
    <property type="evidence" value="ECO:0007669"/>
    <property type="project" value="TreeGrafter"/>
</dbReference>
<name>A0A1D2VBN4_9ASCO</name>
<dbReference type="PANTHER" id="PTHR13191">
    <property type="entry name" value="RIBOSOMAL RNA PROCESSING PROTEIN 7-RELATED"/>
    <property type="match status" value="1"/>
</dbReference>
<dbReference type="GeneID" id="30967522"/>
<dbReference type="OrthoDB" id="5390at2759"/>
<dbReference type="Pfam" id="PF17799">
    <property type="entry name" value="RRM_Rrp7"/>
    <property type="match status" value="1"/>
</dbReference>
<accession>A0A1D2VBN4</accession>
<dbReference type="Proteomes" id="UP000095038">
    <property type="component" value="Unassembled WGS sequence"/>
</dbReference>
<dbReference type="InParanoid" id="A0A1D2VBN4"/>
<proteinExistence type="inferred from homology"/>
<gene>
    <name evidence="4" type="ORF">ASCRUDRAFT_77497</name>
</gene>
<evidence type="ECO:0000313" key="4">
    <source>
        <dbReference type="EMBL" id="ODV59104.1"/>
    </source>
</evidence>
<dbReference type="RefSeq" id="XP_020045411.1">
    <property type="nucleotide sequence ID" value="XM_020193886.1"/>
</dbReference>
<evidence type="ECO:0000256" key="1">
    <source>
        <dbReference type="ARBA" id="ARBA00006110"/>
    </source>
</evidence>
<feature type="non-terminal residue" evidence="4">
    <location>
        <position position="252"/>
    </location>
</feature>
<dbReference type="InterPro" id="IPR024326">
    <property type="entry name" value="RRP7_C"/>
</dbReference>
<dbReference type="InterPro" id="IPR040446">
    <property type="entry name" value="RRP7"/>
</dbReference>
<sequence length="252" mass="29811">MGIITEIKGFSILPLRIYSTVHKREILHYIFFKKHEVKVKNGSNSTKDNNDRSLFVINFPKDITLKKVRNIITNQISDNSAIVEDIIVNNELENHDINLDKLTDEFNDIDNKEYNYKEEQGQVFKLPRNCCIIRFIDKSALNLFLKNYRKLIKMYENNQDSNSLPLYPTSEDEENNEFYGYKRYVNKLREQILNTEELLVTVNISMNKFNNKQTRELEEMNKEENLIDEDGFQLVVSKSHRRTKKTIMGKVS</sequence>
<comment type="similarity">
    <text evidence="1">Belongs to the RRP7 family.</text>
</comment>
<dbReference type="EMBL" id="KV454488">
    <property type="protein sequence ID" value="ODV59104.1"/>
    <property type="molecule type" value="Genomic_DNA"/>
</dbReference>
<dbReference type="PANTHER" id="PTHR13191:SF0">
    <property type="entry name" value="RIBOSOMAL RNA-PROCESSING PROTEIN 7 HOMOLOG A-RELATED"/>
    <property type="match status" value="1"/>
</dbReference>
<feature type="domain" description="Rrp7 RRM-like N-terminal" evidence="3">
    <location>
        <begin position="6"/>
        <end position="159"/>
    </location>
</feature>
<dbReference type="Pfam" id="PF12923">
    <property type="entry name" value="RRP7"/>
    <property type="match status" value="1"/>
</dbReference>
<protein>
    <submittedName>
        <fullName evidence="4">Uncharacterized protein</fullName>
    </submittedName>
</protein>
<feature type="domain" description="Ribosomal RNA-processing protein 7 C-terminal" evidence="2">
    <location>
        <begin position="190"/>
        <end position="242"/>
    </location>
</feature>
<dbReference type="GO" id="GO:0006364">
    <property type="term" value="P:rRNA processing"/>
    <property type="evidence" value="ECO:0007669"/>
    <property type="project" value="TreeGrafter"/>
</dbReference>
<evidence type="ECO:0000259" key="3">
    <source>
        <dbReference type="Pfam" id="PF17799"/>
    </source>
</evidence>
<keyword evidence="5" id="KW-1185">Reference proteome</keyword>